<dbReference type="GO" id="GO:0006355">
    <property type="term" value="P:regulation of DNA-templated transcription"/>
    <property type="evidence" value="ECO:0007669"/>
    <property type="project" value="InterPro"/>
</dbReference>
<reference evidence="2 7" key="1">
    <citation type="submission" date="2019-03" db="EMBL/GenBank/DDBJ databases">
        <title>Long-read sequencing reveals hyperdense prophage content in a complex bacterial symbiont genome.</title>
        <authorList>
            <person name="Frost C.L."/>
            <person name="Siozios S."/>
            <person name="Nadal-Jimenez P."/>
            <person name="Brockhurst M.A."/>
            <person name="King K.C."/>
            <person name="Darby A.C."/>
            <person name="Hurst G.D.D."/>
        </authorList>
    </citation>
    <scope>NUCLEOTIDE SEQUENCE [LARGE SCALE GENOMIC DNA]</scope>
    <source>
        <strain evidence="2 7">FIN</strain>
        <plasmid evidence="7">parsfin5</plasmid>
        <plasmid evidence="3">pArsFIN5</plasmid>
    </source>
</reference>
<dbReference type="Proteomes" id="UP000295134">
    <property type="component" value="Plasmid pArsFIN5"/>
</dbReference>
<evidence type="ECO:0000313" key="4">
    <source>
        <dbReference type="EMBL" id="WGM07356.1"/>
    </source>
</evidence>
<evidence type="ECO:0000313" key="3">
    <source>
        <dbReference type="EMBL" id="QBY46226.1"/>
    </source>
</evidence>
<accession>A0A4P7KU40</accession>
<dbReference type="Proteomes" id="UP001177592">
    <property type="component" value="Chromosome"/>
</dbReference>
<reference evidence="4" key="2">
    <citation type="submission" date="2023-04" db="EMBL/GenBank/DDBJ databases">
        <title>Genome dynamics across the evolutionary transition to endosymbiosis.</title>
        <authorList>
            <person name="Siozios S."/>
            <person name="Nadal-Jimenez P."/>
            <person name="Azagi T."/>
            <person name="Sprong H."/>
            <person name="Frost C.L."/>
            <person name="Parratt S.R."/>
            <person name="Taylor G."/>
            <person name="Brettell L."/>
            <person name="Lew K.C."/>
            <person name="Croft L."/>
            <person name="King K.C."/>
            <person name="Brockhurst M.A."/>
            <person name="Hypsa V."/>
            <person name="Novakova E."/>
            <person name="Darby A.C."/>
            <person name="Hurst G.D.D."/>
        </authorList>
    </citation>
    <scope>NUCLEOTIDE SEQUENCE</scope>
    <source>
        <strain evidence="4">ANv_CAN</strain>
        <plasmid evidence="6">paNv_CAN2</plasmid>
    </source>
</reference>
<name>A0A4P7KU40_9GAMM</name>
<dbReference type="KEGG" id="ans:ArsFIN_19210"/>
<evidence type="ECO:0000313" key="8">
    <source>
        <dbReference type="Proteomes" id="UP001177592"/>
    </source>
</evidence>
<evidence type="ECO:0000313" key="6">
    <source>
        <dbReference type="EMBL" id="WGM08148.1"/>
    </source>
</evidence>
<dbReference type="InterPro" id="IPR016032">
    <property type="entry name" value="Sig_transdc_resp-reg_C-effctor"/>
</dbReference>
<dbReference type="GeneID" id="96877232"/>
<dbReference type="Proteomes" id="UP001177592">
    <property type="component" value="Plasmid paNv_CAN2"/>
</dbReference>
<dbReference type="KEGG" id="ans:ArsFIN_48370"/>
<geneLocation type="plasmid" evidence="7">
    <name>parsfin5</name>
</geneLocation>
<evidence type="ECO:0000313" key="2">
    <source>
        <dbReference type="EMBL" id="QBY43575.1"/>
    </source>
</evidence>
<dbReference type="AlphaFoldDB" id="A0A4P7KU40"/>
<protein>
    <submittedName>
        <fullName evidence="4">Transcriptional regulator</fullName>
    </submittedName>
</protein>
<dbReference type="Proteomes" id="UP000295134">
    <property type="component" value="Chromosome"/>
</dbReference>
<evidence type="ECO:0000313" key="1">
    <source>
        <dbReference type="EMBL" id="QBY43354.1"/>
    </source>
</evidence>
<sequence>MTVFDPTQYPELRNLFPELTPVQFETALLFAFGIPQKEISVLRSVAYKVVRQTITESRMKFEPASLTGLLTVFHVRLVLFALYDCQQRICKT</sequence>
<dbReference type="EMBL" id="CP123523">
    <property type="protein sequence ID" value="WGM07586.1"/>
    <property type="molecule type" value="Genomic_DNA"/>
</dbReference>
<evidence type="ECO:0000313" key="5">
    <source>
        <dbReference type="EMBL" id="WGM07586.1"/>
    </source>
</evidence>
<evidence type="ECO:0000313" key="7">
    <source>
        <dbReference type="Proteomes" id="UP000295134"/>
    </source>
</evidence>
<dbReference type="EMBL" id="CP038617">
    <property type="protein sequence ID" value="QBY46226.1"/>
    <property type="molecule type" value="Genomic_DNA"/>
</dbReference>
<dbReference type="SUPFAM" id="SSF46894">
    <property type="entry name" value="C-terminal effector domain of the bipartite response regulators"/>
    <property type="match status" value="1"/>
</dbReference>
<keyword evidence="3" id="KW-0614">Plasmid</keyword>
<proteinExistence type="predicted"/>
<gene>
    <name evidence="1" type="ORF">ArsFIN_19210</name>
    <name evidence="2" type="ORF">ArsFIN_21430</name>
    <name evidence="3" type="ORF">ArsFIN_48370</name>
    <name evidence="4" type="ORF">QE258_08940</name>
    <name evidence="5" type="ORF">QE258_10285</name>
    <name evidence="6" type="ORF">QE258_23010</name>
</gene>
<organism evidence="2 7">
    <name type="scientific">Arsenophonus nasoniae</name>
    <name type="common">son-killer infecting Nasonia vitripennis</name>
    <dbReference type="NCBI Taxonomy" id="638"/>
    <lineage>
        <taxon>Bacteria</taxon>
        <taxon>Pseudomonadati</taxon>
        <taxon>Pseudomonadota</taxon>
        <taxon>Gammaproteobacteria</taxon>
        <taxon>Enterobacterales</taxon>
        <taxon>Morganellaceae</taxon>
        <taxon>Arsenophonus</taxon>
    </lineage>
</organism>
<geneLocation type="plasmid" evidence="6 8">
    <name>paNv_CAN2</name>
</geneLocation>
<geneLocation type="plasmid" evidence="3">
    <name>pArsFIN5</name>
</geneLocation>
<dbReference type="KEGG" id="ans:ArsFIN_21430"/>
<dbReference type="EMBL" id="CP038613">
    <property type="protein sequence ID" value="QBY43354.1"/>
    <property type="molecule type" value="Genomic_DNA"/>
</dbReference>
<dbReference type="RefSeq" id="WP_026823775.1">
    <property type="nucleotide sequence ID" value="NZ_CP038613.1"/>
</dbReference>
<dbReference type="EMBL" id="CP123523">
    <property type="protein sequence ID" value="WGM07356.1"/>
    <property type="molecule type" value="Genomic_DNA"/>
</dbReference>
<dbReference type="EMBL" id="CP123525">
    <property type="protein sequence ID" value="WGM08148.1"/>
    <property type="molecule type" value="Genomic_DNA"/>
</dbReference>
<dbReference type="GO" id="GO:0003677">
    <property type="term" value="F:DNA binding"/>
    <property type="evidence" value="ECO:0007669"/>
    <property type="project" value="InterPro"/>
</dbReference>
<dbReference type="EMBL" id="CP038613">
    <property type="protein sequence ID" value="QBY43575.1"/>
    <property type="molecule type" value="Genomic_DNA"/>
</dbReference>
<keyword evidence="8" id="KW-1185">Reference proteome</keyword>